<dbReference type="EMBL" id="AUYC01000018">
    <property type="protein sequence ID" value="KZN65266.1"/>
    <property type="molecule type" value="Genomic_DNA"/>
</dbReference>
<dbReference type="RefSeq" id="WP_063367280.1">
    <property type="nucleotide sequence ID" value="NZ_AUYC01000018.1"/>
</dbReference>
<dbReference type="AlphaFoldDB" id="A0A167LUZ0"/>
<sequence>MNKNPYEKTYTSAEYAEVVCKGKIKPPAVRAWIRKWRSQGGLPANHRLDILPNGKVLIVVTENRTHSQLVTHLVANR</sequence>
<accession>A0A167LUZ0</accession>
<organism evidence="1 2">
    <name type="scientific">Pseudoalteromonas luteoviolacea CPMOR-1</name>
    <dbReference type="NCBI Taxonomy" id="1365248"/>
    <lineage>
        <taxon>Bacteria</taxon>
        <taxon>Pseudomonadati</taxon>
        <taxon>Pseudomonadota</taxon>
        <taxon>Gammaproteobacteria</taxon>
        <taxon>Alteromonadales</taxon>
        <taxon>Pseudoalteromonadaceae</taxon>
        <taxon>Pseudoalteromonas</taxon>
    </lineage>
</organism>
<evidence type="ECO:0000313" key="1">
    <source>
        <dbReference type="EMBL" id="KZN65266.1"/>
    </source>
</evidence>
<comment type="caution">
    <text evidence="1">The sequence shown here is derived from an EMBL/GenBank/DDBJ whole genome shotgun (WGS) entry which is preliminary data.</text>
</comment>
<name>A0A167LUZ0_9GAMM</name>
<protein>
    <submittedName>
        <fullName evidence="1">Uncharacterized protein</fullName>
    </submittedName>
</protein>
<dbReference type="PATRIC" id="fig|1365248.3.peg.1463"/>
<gene>
    <name evidence="1" type="ORF">N473_01440</name>
</gene>
<proteinExistence type="predicted"/>
<evidence type="ECO:0000313" key="2">
    <source>
        <dbReference type="Proteomes" id="UP000076486"/>
    </source>
</evidence>
<dbReference type="Proteomes" id="UP000076486">
    <property type="component" value="Unassembled WGS sequence"/>
</dbReference>
<reference evidence="1 2" key="1">
    <citation type="submission" date="2013-07" db="EMBL/GenBank/DDBJ databases">
        <title>Comparative Genomic and Metabolomic Analysis of Twelve Strains of Pseudoalteromonas luteoviolacea.</title>
        <authorList>
            <person name="Vynne N.G."/>
            <person name="Mansson M."/>
            <person name="Gram L."/>
        </authorList>
    </citation>
    <scope>NUCLEOTIDE SEQUENCE [LARGE SCALE GENOMIC DNA]</scope>
    <source>
        <strain evidence="1 2">CPMOR-1</strain>
    </source>
</reference>